<feature type="region of interest" description="Disordered" evidence="1">
    <location>
        <begin position="347"/>
        <end position="395"/>
    </location>
</feature>
<proteinExistence type="predicted"/>
<name>A0ABS0H5U0_9ACTN</name>
<organism evidence="3 4">
    <name type="scientific">Plantactinospora alkalitolerans</name>
    <dbReference type="NCBI Taxonomy" id="2789879"/>
    <lineage>
        <taxon>Bacteria</taxon>
        <taxon>Bacillati</taxon>
        <taxon>Actinomycetota</taxon>
        <taxon>Actinomycetes</taxon>
        <taxon>Micromonosporales</taxon>
        <taxon>Micromonosporaceae</taxon>
        <taxon>Plantactinospora</taxon>
    </lineage>
</organism>
<dbReference type="RefSeq" id="WP_196205335.1">
    <property type="nucleotide sequence ID" value="NZ_JADPUN010000296.1"/>
</dbReference>
<gene>
    <name evidence="3" type="ORF">I0C86_33605</name>
</gene>
<evidence type="ECO:0000259" key="2">
    <source>
        <dbReference type="Pfam" id="PF00931"/>
    </source>
</evidence>
<dbReference type="PRINTS" id="PR00364">
    <property type="entry name" value="DISEASERSIST"/>
</dbReference>
<feature type="non-terminal residue" evidence="3">
    <location>
        <position position="1"/>
    </location>
</feature>
<comment type="caution">
    <text evidence="3">The sequence shown here is derived from an EMBL/GenBank/DDBJ whole genome shotgun (WGS) entry which is preliminary data.</text>
</comment>
<dbReference type="InterPro" id="IPR019734">
    <property type="entry name" value="TPR_rpt"/>
</dbReference>
<dbReference type="Gene3D" id="1.25.40.10">
    <property type="entry name" value="Tetratricopeptide repeat domain"/>
    <property type="match status" value="2"/>
</dbReference>
<feature type="domain" description="NB-ARC" evidence="2">
    <location>
        <begin position="17"/>
        <end position="132"/>
    </location>
</feature>
<keyword evidence="4" id="KW-1185">Reference proteome</keyword>
<dbReference type="InterPro" id="IPR011990">
    <property type="entry name" value="TPR-like_helical_dom_sf"/>
</dbReference>
<dbReference type="Proteomes" id="UP000638560">
    <property type="component" value="Unassembled WGS sequence"/>
</dbReference>
<accession>A0ABS0H5U0</accession>
<dbReference type="EMBL" id="JADPUN010000296">
    <property type="protein sequence ID" value="MBF9133834.1"/>
    <property type="molecule type" value="Genomic_DNA"/>
</dbReference>
<protein>
    <recommendedName>
        <fullName evidence="2">NB-ARC domain-containing protein</fullName>
    </recommendedName>
</protein>
<dbReference type="InterPro" id="IPR027417">
    <property type="entry name" value="P-loop_NTPase"/>
</dbReference>
<dbReference type="PANTHER" id="PTHR47691:SF3">
    <property type="entry name" value="HTH-TYPE TRANSCRIPTIONAL REGULATOR RV0890C-RELATED"/>
    <property type="match status" value="1"/>
</dbReference>
<dbReference type="Gene3D" id="1.10.8.430">
    <property type="entry name" value="Helical domain of apoptotic protease-activating factors"/>
    <property type="match status" value="1"/>
</dbReference>
<dbReference type="SMART" id="SM00028">
    <property type="entry name" value="TPR"/>
    <property type="match status" value="5"/>
</dbReference>
<dbReference type="InterPro" id="IPR002182">
    <property type="entry name" value="NB-ARC"/>
</dbReference>
<dbReference type="PANTHER" id="PTHR47691">
    <property type="entry name" value="REGULATOR-RELATED"/>
    <property type="match status" value="1"/>
</dbReference>
<sequence length="776" mass="84659">TGTDDGPEATGRTTLPVIALTGPAGAGKTTVAVEVARRIADRFPDGRLFIDLHGVRPQPAEPAEAIGRLLRALGVADDAIPAEPDERAALLRSRTAGRRLLLVLDNIANEAQVRPLLPAGTGCAVLITSRRIPAALPGVQLVDLGMLDRRDALALLARFCGPARMASDRAEADRIVEYCGRLPLAIHIAGARLASRPQWRLDRLSRLLADERRRLDELTVGDLAVRASIGLSVAALDAPQRRLFELLSLLDVPDFPVWAAAAMLGVPVSEAEALLEELVDVCLVASVGEDVTAEPRYRMHDLVRLVAREFASEREDPVARRCAIGRAGQEWLRRAWLARRWFPGPPLPQGRRPVDEELVRQPSGDPARTGGGRPSEPAPPGIDEGTGTDDESRAPGPELIRAARTWFEAERAAMSTMAVQSAAENLPELAWRLAASLSGFFYLCGYWDDWERTTEAALRAARGAGDDLGVAMSLWGHAELMIARDRFDEAADALAEAERYFAARGDPSTRASVLVRIGYLHHVRGDMTRCRDTHESALRLLTGPETDLVRSYVLRYLGMLHRDLGAREQAREHLARALVAARFSGDLYGEALTLETLGKAYGNWGEPATGREYLVRAAQRYESIGDRIGVLHTQLTVGETMLALDDPGAARELLRECLAELRWRGDLFGEASALSTLGLAELQCGDPVAARQSLEMSLAYWREAGVPPLQARALDRLAMVHRTLGDVPAARRCWLAALDIYRQLDFPQQARIAGSLADLDDATAAHNRESFRKEAG</sequence>
<dbReference type="SUPFAM" id="SSF48452">
    <property type="entry name" value="TPR-like"/>
    <property type="match status" value="2"/>
</dbReference>
<evidence type="ECO:0000313" key="3">
    <source>
        <dbReference type="EMBL" id="MBF9133834.1"/>
    </source>
</evidence>
<dbReference type="Gene3D" id="3.40.50.300">
    <property type="entry name" value="P-loop containing nucleotide triphosphate hydrolases"/>
    <property type="match status" value="1"/>
</dbReference>
<dbReference type="SUPFAM" id="SSF52540">
    <property type="entry name" value="P-loop containing nucleoside triphosphate hydrolases"/>
    <property type="match status" value="1"/>
</dbReference>
<reference evidence="3 4" key="1">
    <citation type="submission" date="2020-11" db="EMBL/GenBank/DDBJ databases">
        <title>A novel isolate from a Black sea contaminated sediment with potential to produce alkanes: Plantactinospora alkalitolerans sp. nov.</title>
        <authorList>
            <person name="Carro L."/>
            <person name="Veyisoglu A."/>
            <person name="Guven K."/>
            <person name="Schumann P."/>
            <person name="Klenk H.-P."/>
            <person name="Sahin N."/>
        </authorList>
    </citation>
    <scope>NUCLEOTIDE SEQUENCE [LARGE SCALE GENOMIC DNA]</scope>
    <source>
        <strain evidence="3 4">S1510</strain>
    </source>
</reference>
<evidence type="ECO:0000313" key="4">
    <source>
        <dbReference type="Proteomes" id="UP000638560"/>
    </source>
</evidence>
<dbReference type="Pfam" id="PF00931">
    <property type="entry name" value="NB-ARC"/>
    <property type="match status" value="1"/>
</dbReference>
<dbReference type="InterPro" id="IPR042197">
    <property type="entry name" value="Apaf_helical"/>
</dbReference>
<evidence type="ECO:0000256" key="1">
    <source>
        <dbReference type="SAM" id="MobiDB-lite"/>
    </source>
</evidence>